<gene>
    <name evidence="3" type="ORF">J5N97_025902</name>
</gene>
<dbReference type="GO" id="GO:0015297">
    <property type="term" value="F:antiporter activity"/>
    <property type="evidence" value="ECO:0007669"/>
    <property type="project" value="InterPro"/>
</dbReference>
<name>A0A9D5C2G6_9LILI</name>
<dbReference type="InterPro" id="IPR002528">
    <property type="entry name" value="MATE_fam"/>
</dbReference>
<evidence type="ECO:0000313" key="4">
    <source>
        <dbReference type="Proteomes" id="UP001085076"/>
    </source>
</evidence>
<comment type="caution">
    <text evidence="3">The sequence shown here is derived from an EMBL/GenBank/DDBJ whole genome shotgun (WGS) entry which is preliminary data.</text>
</comment>
<evidence type="ECO:0000256" key="2">
    <source>
        <dbReference type="SAM" id="MobiDB-lite"/>
    </source>
</evidence>
<reference evidence="3" key="1">
    <citation type="submission" date="2021-03" db="EMBL/GenBank/DDBJ databases">
        <authorList>
            <person name="Li Z."/>
            <person name="Yang C."/>
        </authorList>
    </citation>
    <scope>NUCLEOTIDE SEQUENCE</scope>
    <source>
        <strain evidence="3">Dzin_1.0</strain>
        <tissue evidence="3">Leaf</tissue>
    </source>
</reference>
<dbReference type="GO" id="GO:0016020">
    <property type="term" value="C:membrane"/>
    <property type="evidence" value="ECO:0007669"/>
    <property type="project" value="InterPro"/>
</dbReference>
<dbReference type="AlphaFoldDB" id="A0A9D5C2G6"/>
<reference evidence="3" key="2">
    <citation type="journal article" date="2022" name="Hortic Res">
        <title>The genome of Dioscorea zingiberensis sheds light on the biosynthesis, origin and evolution of the medicinally important diosgenin saponins.</title>
        <authorList>
            <person name="Li Y."/>
            <person name="Tan C."/>
            <person name="Li Z."/>
            <person name="Guo J."/>
            <person name="Li S."/>
            <person name="Chen X."/>
            <person name="Wang C."/>
            <person name="Dai X."/>
            <person name="Yang H."/>
            <person name="Song W."/>
            <person name="Hou L."/>
            <person name="Xu J."/>
            <person name="Tong Z."/>
            <person name="Xu A."/>
            <person name="Yuan X."/>
            <person name="Wang W."/>
            <person name="Yang Q."/>
            <person name="Chen L."/>
            <person name="Sun Z."/>
            <person name="Wang K."/>
            <person name="Pan B."/>
            <person name="Chen J."/>
            <person name="Bao Y."/>
            <person name="Liu F."/>
            <person name="Qi X."/>
            <person name="Gang D.R."/>
            <person name="Wen J."/>
            <person name="Li J."/>
        </authorList>
    </citation>
    <scope>NUCLEOTIDE SEQUENCE</scope>
    <source>
        <strain evidence="3">Dzin_1.0</strain>
    </source>
</reference>
<organism evidence="3 4">
    <name type="scientific">Dioscorea zingiberensis</name>
    <dbReference type="NCBI Taxonomy" id="325984"/>
    <lineage>
        <taxon>Eukaryota</taxon>
        <taxon>Viridiplantae</taxon>
        <taxon>Streptophyta</taxon>
        <taxon>Embryophyta</taxon>
        <taxon>Tracheophyta</taxon>
        <taxon>Spermatophyta</taxon>
        <taxon>Magnoliopsida</taxon>
        <taxon>Liliopsida</taxon>
        <taxon>Dioscoreales</taxon>
        <taxon>Dioscoreaceae</taxon>
        <taxon>Dioscorea</taxon>
    </lineage>
</organism>
<evidence type="ECO:0000256" key="1">
    <source>
        <dbReference type="ARBA" id="ARBA00010199"/>
    </source>
</evidence>
<evidence type="ECO:0000313" key="3">
    <source>
        <dbReference type="EMBL" id="KAJ0964764.1"/>
    </source>
</evidence>
<accession>A0A9D5C2G6</accession>
<dbReference type="EMBL" id="JAGGNH010000008">
    <property type="protein sequence ID" value="KAJ0964764.1"/>
    <property type="molecule type" value="Genomic_DNA"/>
</dbReference>
<sequence>MLFLGSLGDLPLAAGSLAIAFANITGYSILSGLSLGAEPLCSQASGASRPDLLSLSLLRSSLLLLSTSLPLSFLWLNSSKILTFFNQDPEIASMAQSYLHFSLPDLFSFSLINPIRVYLRSQSITRPLTLSAAISALVHLPANLIASSLNLRFPASPPPPPPPTSPCSSFSSPTPTAFKPFIPASANALPGGAR</sequence>
<keyword evidence="4" id="KW-1185">Reference proteome</keyword>
<dbReference type="OrthoDB" id="2126698at2759"/>
<dbReference type="GO" id="GO:0042910">
    <property type="term" value="F:xenobiotic transmembrane transporter activity"/>
    <property type="evidence" value="ECO:0007669"/>
    <property type="project" value="InterPro"/>
</dbReference>
<protein>
    <submittedName>
        <fullName evidence="3">Uncharacterized protein</fullName>
    </submittedName>
</protein>
<feature type="region of interest" description="Disordered" evidence="2">
    <location>
        <begin position="155"/>
        <end position="194"/>
    </location>
</feature>
<dbReference type="Proteomes" id="UP001085076">
    <property type="component" value="Miscellaneous, Linkage group lg08"/>
</dbReference>
<dbReference type="Pfam" id="PF01554">
    <property type="entry name" value="MatE"/>
    <property type="match status" value="1"/>
</dbReference>
<feature type="compositionally biased region" description="Pro residues" evidence="2">
    <location>
        <begin position="155"/>
        <end position="165"/>
    </location>
</feature>
<proteinExistence type="inferred from homology"/>
<dbReference type="PANTHER" id="PTHR11206">
    <property type="entry name" value="MULTIDRUG RESISTANCE PROTEIN"/>
    <property type="match status" value="1"/>
</dbReference>
<comment type="similarity">
    <text evidence="1">Belongs to the multi antimicrobial extrusion (MATE) (TC 2.A.66.1) family.</text>
</comment>
<feature type="compositionally biased region" description="Low complexity" evidence="2">
    <location>
        <begin position="166"/>
        <end position="181"/>
    </location>
</feature>